<dbReference type="SUPFAM" id="SSF48371">
    <property type="entry name" value="ARM repeat"/>
    <property type="match status" value="1"/>
</dbReference>
<evidence type="ECO:0000259" key="3">
    <source>
        <dbReference type="Pfam" id="PF24883"/>
    </source>
</evidence>
<dbReference type="PANTHER" id="PTHR40619">
    <property type="entry name" value="FUNGAL STAND N-TERMINAL GOODBYE DOMAIN-CONTAINING PROTEIN"/>
    <property type="match status" value="1"/>
</dbReference>
<dbReference type="PANTHER" id="PTHR40619:SF3">
    <property type="entry name" value="FUNGAL STAND N-TERMINAL GOODBYE DOMAIN-CONTAINING PROTEIN"/>
    <property type="match status" value="1"/>
</dbReference>
<comment type="caution">
    <text evidence="4">The sequence shown here is derived from an EMBL/GenBank/DDBJ whole genome shotgun (WGS) entry which is preliminary data.</text>
</comment>
<dbReference type="Proteomes" id="UP001286456">
    <property type="component" value="Unassembled WGS sequence"/>
</dbReference>
<sequence>MNHTLAQIPARYPATKDSMEPRSPVLFRRKTLTNSAAEYVESRGIETLIPLADSPEDLKELQELSEFVAELDQFGPKGVVLDLAKYEESRKQMLMFRGTLNRFVILLKERKVDEQLGIVIKNPNDFTVEYVLEIIKKIGEGGQNNSKIQSCKNFVKRCYRKLEDNRGVIEGILTMFPDDIYGSVISGGFTLIMAAVEKHAEQREAIHNLLAEIPERLETIQRLSAIHHASLPLQSCADAVMFAIFSVLQSIVDDITRTWKVKFAETTAKLAEKLRGMHVPFRSKAGDQFSNALIKNSEHNAQAEGADDEGGNIPRPRLTVPNAIAELQKHIDRFQRQVDICSEERLGRGEISNGYMVRGLLYLMKQNTRMKTVMEDSVARLEKQFAGRAEETYQMAIISLQNSMYQLYASNPNFNAKTGGIDHEEIKLLEAEKEATFLRSCRENNARIASRWFKRLKGFTYDPETDMKDCLDHLELLEPDEKNVAQSILGEEQLNDWLREEESSILEIDLQTPPASINNPLSFFSSLFTTALQSTAQMPVLAFFCMHRTVESMDDDKSGPTGLVKSLNSQLIRFITDHRPTVDMSALADRDMCSKARKDIKDGLRLLDALLASLPGGDTVFIVIDSLSRLSGSVEAGDSVVKKLTRIVEKREEIVIKMMVTDALPGSHVRKVADKSLHVQDVVTGFGTIHVPESHDKITGKLRKRGRDDAKTGSTSGKTATADENEDGSENEDDDEEEDEDESDSDSDSGSGSGSDDDGDDDDNEDE</sequence>
<protein>
    <recommendedName>
        <fullName evidence="3">Nephrocystin 3-like N-terminal domain-containing protein</fullName>
    </recommendedName>
</protein>
<proteinExistence type="predicted"/>
<evidence type="ECO:0000256" key="1">
    <source>
        <dbReference type="ARBA" id="ARBA00022737"/>
    </source>
</evidence>
<name>A0AAE0IWK5_9PEZI</name>
<evidence type="ECO:0000313" key="4">
    <source>
        <dbReference type="EMBL" id="KAK3331866.1"/>
    </source>
</evidence>
<dbReference type="InterPro" id="IPR056884">
    <property type="entry name" value="NPHP3-like_N"/>
</dbReference>
<dbReference type="EMBL" id="JAUEPO010000002">
    <property type="protein sequence ID" value="KAK3331866.1"/>
    <property type="molecule type" value="Genomic_DNA"/>
</dbReference>
<reference evidence="4" key="1">
    <citation type="journal article" date="2023" name="Mol. Phylogenet. Evol.">
        <title>Genome-scale phylogeny and comparative genomics of the fungal order Sordariales.</title>
        <authorList>
            <person name="Hensen N."/>
            <person name="Bonometti L."/>
            <person name="Westerberg I."/>
            <person name="Brannstrom I.O."/>
            <person name="Guillou S."/>
            <person name="Cros-Aarteil S."/>
            <person name="Calhoun S."/>
            <person name="Haridas S."/>
            <person name="Kuo A."/>
            <person name="Mondo S."/>
            <person name="Pangilinan J."/>
            <person name="Riley R."/>
            <person name="LaButti K."/>
            <person name="Andreopoulos B."/>
            <person name="Lipzen A."/>
            <person name="Chen C."/>
            <person name="Yan M."/>
            <person name="Daum C."/>
            <person name="Ng V."/>
            <person name="Clum A."/>
            <person name="Steindorff A."/>
            <person name="Ohm R.A."/>
            <person name="Martin F."/>
            <person name="Silar P."/>
            <person name="Natvig D.O."/>
            <person name="Lalanne C."/>
            <person name="Gautier V."/>
            <person name="Ament-Velasquez S.L."/>
            <person name="Kruys A."/>
            <person name="Hutchinson M.I."/>
            <person name="Powell A.J."/>
            <person name="Barry K."/>
            <person name="Miller A.N."/>
            <person name="Grigoriev I.V."/>
            <person name="Debuchy R."/>
            <person name="Gladieux P."/>
            <person name="Hiltunen Thoren M."/>
            <person name="Johannesson H."/>
        </authorList>
    </citation>
    <scope>NUCLEOTIDE SEQUENCE</scope>
    <source>
        <strain evidence="4">SMH4131-1</strain>
    </source>
</reference>
<dbReference type="AlphaFoldDB" id="A0AAE0IWK5"/>
<dbReference type="Pfam" id="PF24883">
    <property type="entry name" value="NPHP3_N"/>
    <property type="match status" value="1"/>
</dbReference>
<dbReference type="InterPro" id="IPR016024">
    <property type="entry name" value="ARM-type_fold"/>
</dbReference>
<keyword evidence="1" id="KW-0677">Repeat</keyword>
<accession>A0AAE0IWK5</accession>
<evidence type="ECO:0000256" key="2">
    <source>
        <dbReference type="SAM" id="MobiDB-lite"/>
    </source>
</evidence>
<keyword evidence="5" id="KW-1185">Reference proteome</keyword>
<gene>
    <name evidence="4" type="ORF">B0T19DRAFT_414117</name>
</gene>
<feature type="compositionally biased region" description="Acidic residues" evidence="2">
    <location>
        <begin position="723"/>
        <end position="747"/>
    </location>
</feature>
<feature type="domain" description="Nephrocystin 3-like N-terminal" evidence="3">
    <location>
        <begin position="486"/>
        <end position="661"/>
    </location>
</feature>
<organism evidence="4 5">
    <name type="scientific">Cercophora scortea</name>
    <dbReference type="NCBI Taxonomy" id="314031"/>
    <lineage>
        <taxon>Eukaryota</taxon>
        <taxon>Fungi</taxon>
        <taxon>Dikarya</taxon>
        <taxon>Ascomycota</taxon>
        <taxon>Pezizomycotina</taxon>
        <taxon>Sordariomycetes</taxon>
        <taxon>Sordariomycetidae</taxon>
        <taxon>Sordariales</taxon>
        <taxon>Lasiosphaeriaceae</taxon>
        <taxon>Cercophora</taxon>
    </lineage>
</organism>
<feature type="compositionally biased region" description="Acidic residues" evidence="2">
    <location>
        <begin position="755"/>
        <end position="767"/>
    </location>
</feature>
<evidence type="ECO:0000313" key="5">
    <source>
        <dbReference type="Proteomes" id="UP001286456"/>
    </source>
</evidence>
<feature type="region of interest" description="Disordered" evidence="2">
    <location>
        <begin position="697"/>
        <end position="767"/>
    </location>
</feature>
<reference evidence="4" key="2">
    <citation type="submission" date="2023-06" db="EMBL/GenBank/DDBJ databases">
        <authorList>
            <consortium name="Lawrence Berkeley National Laboratory"/>
            <person name="Haridas S."/>
            <person name="Hensen N."/>
            <person name="Bonometti L."/>
            <person name="Westerberg I."/>
            <person name="Brannstrom I.O."/>
            <person name="Guillou S."/>
            <person name="Cros-Aarteil S."/>
            <person name="Calhoun S."/>
            <person name="Kuo A."/>
            <person name="Mondo S."/>
            <person name="Pangilinan J."/>
            <person name="Riley R."/>
            <person name="Labutti K."/>
            <person name="Andreopoulos B."/>
            <person name="Lipzen A."/>
            <person name="Chen C."/>
            <person name="Yanf M."/>
            <person name="Daum C."/>
            <person name="Ng V."/>
            <person name="Clum A."/>
            <person name="Steindorff A."/>
            <person name="Ohm R."/>
            <person name="Martin F."/>
            <person name="Silar P."/>
            <person name="Natvig D."/>
            <person name="Lalanne C."/>
            <person name="Gautier V."/>
            <person name="Ament-Velasquez S.L."/>
            <person name="Kruys A."/>
            <person name="Hutchinson M.I."/>
            <person name="Powell A.J."/>
            <person name="Barry K."/>
            <person name="Miller A.N."/>
            <person name="Grigoriev I.V."/>
            <person name="Debuchy R."/>
            <person name="Gladieux P."/>
            <person name="Thoren M.H."/>
            <person name="Johannesson H."/>
        </authorList>
    </citation>
    <scope>NUCLEOTIDE SEQUENCE</scope>
    <source>
        <strain evidence="4">SMH4131-1</strain>
    </source>
</reference>